<evidence type="ECO:0000259" key="1">
    <source>
        <dbReference type="Pfam" id="PF14734"/>
    </source>
</evidence>
<evidence type="ECO:0000313" key="2">
    <source>
        <dbReference type="EMBL" id="RRD55657.1"/>
    </source>
</evidence>
<name>A0A3P1XCP4_TANFO</name>
<dbReference type="Proteomes" id="UP000278609">
    <property type="component" value="Unassembled WGS sequence"/>
</dbReference>
<sequence length="54" mass="5953">EGDIVINNPSELMIIIPALPVGTYQLEVTTQFSTHGQLLKNPRTSVFEKALTVK</sequence>
<dbReference type="InterPro" id="IPR027824">
    <property type="entry name" value="DUF4469"/>
</dbReference>
<evidence type="ECO:0000313" key="3">
    <source>
        <dbReference type="Proteomes" id="UP000278609"/>
    </source>
</evidence>
<gene>
    <name evidence="2" type="ORF">EII40_14325</name>
</gene>
<dbReference type="Pfam" id="PF14734">
    <property type="entry name" value="DUF4469"/>
    <property type="match status" value="1"/>
</dbReference>
<dbReference type="OrthoDB" id="1100222at2"/>
<proteinExistence type="predicted"/>
<reference evidence="2 3" key="1">
    <citation type="submission" date="2018-11" db="EMBL/GenBank/DDBJ databases">
        <title>Genomes From Bacteria Associated with the Canine Oral Cavity: a Test Case for Automated Genome-Based Taxonomic Assignment.</title>
        <authorList>
            <person name="Coil D.A."/>
            <person name="Jospin G."/>
            <person name="Darling A.E."/>
            <person name="Wallis C."/>
            <person name="Davis I.J."/>
            <person name="Harris S."/>
            <person name="Eisen J.A."/>
            <person name="Holcombe L.J."/>
            <person name="O'Flynn C."/>
        </authorList>
    </citation>
    <scope>NUCLEOTIDE SEQUENCE [LARGE SCALE GENOMIC DNA]</scope>
    <source>
        <strain evidence="2 3">OH2617_COT-023</strain>
    </source>
</reference>
<dbReference type="Gene3D" id="2.70.50.70">
    <property type="match status" value="1"/>
</dbReference>
<dbReference type="EMBL" id="RQYS01000173">
    <property type="protein sequence ID" value="RRD55657.1"/>
    <property type="molecule type" value="Genomic_DNA"/>
</dbReference>
<feature type="domain" description="DUF4469" evidence="1">
    <location>
        <begin position="3"/>
        <end position="44"/>
    </location>
</feature>
<protein>
    <submittedName>
        <fullName evidence="2">DUF4469 domain-containing protein</fullName>
    </submittedName>
</protein>
<feature type="non-terminal residue" evidence="2">
    <location>
        <position position="1"/>
    </location>
</feature>
<organism evidence="2 3">
    <name type="scientific">Tannerella forsythia</name>
    <name type="common">Bacteroides forsythus</name>
    <dbReference type="NCBI Taxonomy" id="28112"/>
    <lineage>
        <taxon>Bacteria</taxon>
        <taxon>Pseudomonadati</taxon>
        <taxon>Bacteroidota</taxon>
        <taxon>Bacteroidia</taxon>
        <taxon>Bacteroidales</taxon>
        <taxon>Tannerellaceae</taxon>
        <taxon>Tannerella</taxon>
    </lineage>
</organism>
<comment type="caution">
    <text evidence="2">The sequence shown here is derived from an EMBL/GenBank/DDBJ whole genome shotgun (WGS) entry which is preliminary data.</text>
</comment>
<accession>A0A3P1XCP4</accession>
<dbReference type="AlphaFoldDB" id="A0A3P1XCP4"/>